<feature type="domain" description="FAD-binding" evidence="8">
    <location>
        <begin position="7"/>
        <end position="342"/>
    </location>
</feature>
<dbReference type="EMBL" id="CP011568">
    <property type="protein sequence ID" value="AKJ69928.1"/>
    <property type="molecule type" value="Genomic_DNA"/>
</dbReference>
<dbReference type="UniPathway" id="UPA00232"/>
<dbReference type="InterPro" id="IPR010971">
    <property type="entry name" value="UbiH/COQ6"/>
</dbReference>
<dbReference type="PRINTS" id="PR00420">
    <property type="entry name" value="RNGMNOXGNASE"/>
</dbReference>
<dbReference type="InterPro" id="IPR018168">
    <property type="entry name" value="Ubi_Hdrlase_CS"/>
</dbReference>
<dbReference type="InterPro" id="IPR036188">
    <property type="entry name" value="FAD/NAD-bd_sf"/>
</dbReference>
<dbReference type="GO" id="GO:0071949">
    <property type="term" value="F:FAD binding"/>
    <property type="evidence" value="ECO:0007669"/>
    <property type="project" value="InterPro"/>
</dbReference>
<comment type="pathway">
    <text evidence="2">Cofactor biosynthesis; ubiquinone biosynthesis.</text>
</comment>
<evidence type="ECO:0000256" key="3">
    <source>
        <dbReference type="ARBA" id="ARBA00005349"/>
    </source>
</evidence>
<dbReference type="AlphaFoldDB" id="A0A0G3ESA9"/>
<dbReference type="STRING" id="445709.ABW99_18670"/>
<dbReference type="InterPro" id="IPR051205">
    <property type="entry name" value="UbiH/COQ6_monooxygenase"/>
</dbReference>
<evidence type="ECO:0000256" key="6">
    <source>
        <dbReference type="ARBA" id="ARBA00023002"/>
    </source>
</evidence>
<dbReference type="KEGG" id="ptx:ABW99_18670"/>
<dbReference type="GO" id="GO:0016705">
    <property type="term" value="F:oxidoreductase activity, acting on paired donors, with incorporation or reduction of molecular oxygen"/>
    <property type="evidence" value="ECO:0007669"/>
    <property type="project" value="InterPro"/>
</dbReference>
<evidence type="ECO:0000313" key="9">
    <source>
        <dbReference type="EMBL" id="AKJ69928.1"/>
    </source>
</evidence>
<dbReference type="PROSITE" id="PS01304">
    <property type="entry name" value="UBIH"/>
    <property type="match status" value="1"/>
</dbReference>
<evidence type="ECO:0000256" key="7">
    <source>
        <dbReference type="ARBA" id="ARBA00023033"/>
    </source>
</evidence>
<comment type="similarity">
    <text evidence="3">Belongs to the UbiH/COQ6 family.</text>
</comment>
<dbReference type="Pfam" id="PF01494">
    <property type="entry name" value="FAD_binding_3"/>
    <property type="match status" value="1"/>
</dbReference>
<reference evidence="10" key="1">
    <citation type="submission" date="2015-06" db="EMBL/GenBank/DDBJ databases">
        <authorList>
            <person name="Lim Y.L."/>
            <person name="Ee R."/>
            <person name="Yong D."/>
            <person name="How K.Y."/>
            <person name="Yin W.F."/>
            <person name="Chan K.G."/>
        </authorList>
    </citation>
    <scope>NUCLEOTIDE SEQUENCE [LARGE SCALE GENOMIC DNA]</scope>
    <source>
        <strain evidence="10">DSM 25325</strain>
    </source>
</reference>
<evidence type="ECO:0000259" key="8">
    <source>
        <dbReference type="Pfam" id="PF01494"/>
    </source>
</evidence>
<organism evidence="9 10">
    <name type="scientific">Pandoraea thiooxydans</name>
    <dbReference type="NCBI Taxonomy" id="445709"/>
    <lineage>
        <taxon>Bacteria</taxon>
        <taxon>Pseudomonadati</taxon>
        <taxon>Pseudomonadota</taxon>
        <taxon>Betaproteobacteria</taxon>
        <taxon>Burkholderiales</taxon>
        <taxon>Burkholderiaceae</taxon>
        <taxon>Pandoraea</taxon>
    </lineage>
</organism>
<dbReference type="PATRIC" id="fig|445709.3.peg.3929"/>
<dbReference type="GO" id="GO:0004497">
    <property type="term" value="F:monooxygenase activity"/>
    <property type="evidence" value="ECO:0007669"/>
    <property type="project" value="UniProtKB-KW"/>
</dbReference>
<evidence type="ECO:0000256" key="1">
    <source>
        <dbReference type="ARBA" id="ARBA00001974"/>
    </source>
</evidence>
<dbReference type="PANTHER" id="PTHR43876">
    <property type="entry name" value="UBIQUINONE BIOSYNTHESIS MONOOXYGENASE COQ6, MITOCHONDRIAL"/>
    <property type="match status" value="1"/>
</dbReference>
<evidence type="ECO:0000256" key="5">
    <source>
        <dbReference type="ARBA" id="ARBA00022827"/>
    </source>
</evidence>
<keyword evidence="10" id="KW-1185">Reference proteome</keyword>
<keyword evidence="6" id="KW-0560">Oxidoreductase</keyword>
<dbReference type="NCBIfam" id="TIGR01988">
    <property type="entry name" value="Ubi-OHases"/>
    <property type="match status" value="1"/>
</dbReference>
<proteinExistence type="inferred from homology"/>
<dbReference type="OrthoDB" id="9769565at2"/>
<name>A0A0G3ESA9_9BURK</name>
<dbReference type="Proteomes" id="UP000036700">
    <property type="component" value="Chromosome"/>
</dbReference>
<keyword evidence="9" id="KW-0830">Ubiquinone</keyword>
<dbReference type="RefSeq" id="WP_047215835.1">
    <property type="nucleotide sequence ID" value="NZ_CP011568.3"/>
</dbReference>
<comment type="cofactor">
    <cofactor evidence="1">
        <name>FAD</name>
        <dbReference type="ChEBI" id="CHEBI:57692"/>
    </cofactor>
</comment>
<evidence type="ECO:0000256" key="2">
    <source>
        <dbReference type="ARBA" id="ARBA00004749"/>
    </source>
</evidence>
<keyword evidence="4" id="KW-0285">Flavoprotein</keyword>
<dbReference type="InterPro" id="IPR002938">
    <property type="entry name" value="FAD-bd"/>
</dbReference>
<gene>
    <name evidence="9" type="ORF">ABW99_18670</name>
</gene>
<dbReference type="Gene3D" id="3.50.50.60">
    <property type="entry name" value="FAD/NAD(P)-binding domain"/>
    <property type="match status" value="2"/>
</dbReference>
<evidence type="ECO:0000256" key="4">
    <source>
        <dbReference type="ARBA" id="ARBA00022630"/>
    </source>
</evidence>
<dbReference type="PANTHER" id="PTHR43876:SF7">
    <property type="entry name" value="UBIQUINONE BIOSYNTHESIS MONOOXYGENASE COQ6, MITOCHONDRIAL"/>
    <property type="match status" value="1"/>
</dbReference>
<dbReference type="SUPFAM" id="SSF51905">
    <property type="entry name" value="FAD/NAD(P)-binding domain"/>
    <property type="match status" value="1"/>
</dbReference>
<evidence type="ECO:0000313" key="10">
    <source>
        <dbReference type="Proteomes" id="UP000036700"/>
    </source>
</evidence>
<protein>
    <submittedName>
        <fullName evidence="9">Ubiquinone biosynthesis protein</fullName>
    </submittedName>
</protein>
<keyword evidence="5" id="KW-0274">FAD</keyword>
<keyword evidence="7" id="KW-0503">Monooxygenase</keyword>
<dbReference type="GO" id="GO:0006744">
    <property type="term" value="P:ubiquinone biosynthetic process"/>
    <property type="evidence" value="ECO:0007669"/>
    <property type="project" value="UniProtKB-UniPathway"/>
</dbReference>
<accession>A0A0G3ESA9</accession>
<sequence>MSNSNSFDVIVVGGGLVGKSTALLLAQARLKVALLARPAAAPADAWDARIYSLSASSQTLLERMRVWQALDAARVNPVYDMEVFGDARGALHFSAYQAAVPQLAWIAESSNVERALDAALRFAPQIHVFDARGAALAVSAERAALQLDDGATLHAALVVGADGAHSWVREQAGIAVQRRDYRQVGVVANFRAERAHRDTAYQWFRDGEIIALLPLPQQHVSLVWSAFADHADELLALPPAALAAEVTRVSGDAGLGELTCVSASAQGFPLALSEADRLISPRIALVGDAAHTVHPLAGQGMNLGLRDVTVLGEVLAAREGFRDCGDFTVLRRYERARREDIRRMALTCDGLQRLFALPGPVMQRLRNTGLDWVNATPFLKKFLVGRALG</sequence>